<evidence type="ECO:0000313" key="3">
    <source>
        <dbReference type="Proteomes" id="UP000321083"/>
    </source>
</evidence>
<organism evidence="2 3">
    <name type="scientific">Planctomyces bekefii</name>
    <dbReference type="NCBI Taxonomy" id="1653850"/>
    <lineage>
        <taxon>Bacteria</taxon>
        <taxon>Pseudomonadati</taxon>
        <taxon>Planctomycetota</taxon>
        <taxon>Planctomycetia</taxon>
        <taxon>Planctomycetales</taxon>
        <taxon>Planctomycetaceae</taxon>
        <taxon>Planctomyces</taxon>
    </lineage>
</organism>
<sequence>MFLYAAELARRADGSFCVMADRSEAPAGPGFALENRIVSSRSMAAGFKQLAVERLAPFFVRLQNSLRRRTARPTDSTRIVLLSSGPSHPYYFEDVYLARYLGYTLVEGGDLAVRSDVLCMKTLSGLVPVDIVMTRCAEAGLDPLELGGYSAHGVPGILNAVRA</sequence>
<dbReference type="Proteomes" id="UP000321083">
    <property type="component" value="Unassembled WGS sequence"/>
</dbReference>
<proteinExistence type="predicted"/>
<accession>A0A5C6MH99</accession>
<protein>
    <recommendedName>
        <fullName evidence="1">Circularly permuted ATP-grasp type 2 domain-containing protein</fullName>
    </recommendedName>
</protein>
<evidence type="ECO:0000259" key="1">
    <source>
        <dbReference type="Pfam" id="PF14403"/>
    </source>
</evidence>
<feature type="non-terminal residue" evidence="2">
    <location>
        <position position="163"/>
    </location>
</feature>
<reference evidence="2 3" key="1">
    <citation type="submission" date="2019-08" db="EMBL/GenBank/DDBJ databases">
        <title>100 year-old enigma solved: identification of Planctomyces bekefii, the type genus and species of the phylum Planctomycetes.</title>
        <authorList>
            <person name="Svetlana D.N."/>
            <person name="Overmann J."/>
        </authorList>
    </citation>
    <scope>NUCLEOTIDE SEQUENCE [LARGE SCALE GENOMIC DNA]</scope>
    <source>
        <strain evidence="2">Phe10_nw2017</strain>
    </source>
</reference>
<evidence type="ECO:0000313" key="2">
    <source>
        <dbReference type="EMBL" id="TWW12345.1"/>
    </source>
</evidence>
<dbReference type="Gene3D" id="3.40.50.11290">
    <property type="match status" value="1"/>
</dbReference>
<dbReference type="InterPro" id="IPR025841">
    <property type="entry name" value="CP_ATPgrasp_2"/>
</dbReference>
<feature type="domain" description="Circularly permuted ATP-grasp type 2" evidence="1">
    <location>
        <begin position="2"/>
        <end position="163"/>
    </location>
</feature>
<dbReference type="PANTHER" id="PTHR34595:SF2">
    <property type="entry name" value="BLR2978 PROTEIN"/>
    <property type="match status" value="1"/>
</dbReference>
<name>A0A5C6MH99_9PLAN</name>
<gene>
    <name evidence="2" type="ORF">E3A20_01840</name>
</gene>
<dbReference type="PANTHER" id="PTHR34595">
    <property type="entry name" value="BLR5612 PROTEIN"/>
    <property type="match status" value="1"/>
</dbReference>
<dbReference type="EMBL" id="SRHE01000017">
    <property type="protein sequence ID" value="TWW12345.1"/>
    <property type="molecule type" value="Genomic_DNA"/>
</dbReference>
<dbReference type="AlphaFoldDB" id="A0A5C6MH99"/>
<dbReference type="InterPro" id="IPR051680">
    <property type="entry name" value="ATP-dep_Glu-Cys_Ligase-2"/>
</dbReference>
<comment type="caution">
    <text evidence="2">The sequence shown here is derived from an EMBL/GenBank/DDBJ whole genome shotgun (WGS) entry which is preliminary data.</text>
</comment>
<keyword evidence="3" id="KW-1185">Reference proteome</keyword>
<dbReference type="Pfam" id="PF14403">
    <property type="entry name" value="CP_ATPgrasp_2"/>
    <property type="match status" value="1"/>
</dbReference>
<reference evidence="2 3" key="2">
    <citation type="submission" date="2019-08" db="EMBL/GenBank/DDBJ databases">
        <authorList>
            <person name="Henke P."/>
        </authorList>
    </citation>
    <scope>NUCLEOTIDE SEQUENCE [LARGE SCALE GENOMIC DNA]</scope>
    <source>
        <strain evidence="2">Phe10_nw2017</strain>
    </source>
</reference>